<sequence length="232" mass="26672">MGYLKMQTKETSLSKFDYPNLEQEITAIFEDDSLPMHSPGNGDLKRWQRKEWPSAINFSTGDGRYNAPDGTFGVCYMADKAVSALAESFGRLIHKDGRKFVEESVIENSRMCLIRPLRPLVFVDVGKLLGMLHITLDVSVGDDYTVTQRVIMCLYKLARDKFDGVCYLSRHFPSTDFCYAVWESDEERFEDVGMKNLAEYYDSEYMPSNWKYSGITAEELLEDVLRFKVVPL</sequence>
<proteinExistence type="predicted"/>
<dbReference type="Proteomes" id="UP000028002">
    <property type="component" value="Unassembled WGS sequence"/>
</dbReference>
<organism evidence="2 3">
    <name type="scientific">Photorhabdus temperata subsp. temperata Meg1</name>
    <dbReference type="NCBI Taxonomy" id="1393735"/>
    <lineage>
        <taxon>Bacteria</taxon>
        <taxon>Pseudomonadati</taxon>
        <taxon>Pseudomonadota</taxon>
        <taxon>Gammaproteobacteria</taxon>
        <taxon>Enterobacterales</taxon>
        <taxon>Morganellaceae</taxon>
        <taxon>Photorhabdus</taxon>
    </lineage>
</organism>
<evidence type="ECO:0000313" key="2">
    <source>
        <dbReference type="EMBL" id="KER02767.1"/>
    </source>
</evidence>
<name>A0A081RVR4_PHOTE</name>
<feature type="domain" description="RES" evidence="1">
    <location>
        <begin position="45"/>
        <end position="190"/>
    </location>
</feature>
<dbReference type="AlphaFoldDB" id="A0A081RVR4"/>
<accession>A0A081RVR4</accession>
<dbReference type="InterPro" id="IPR014914">
    <property type="entry name" value="RES_dom"/>
</dbReference>
<dbReference type="Pfam" id="PF08808">
    <property type="entry name" value="RES"/>
    <property type="match status" value="1"/>
</dbReference>
<comment type="caution">
    <text evidence="2">The sequence shown here is derived from an EMBL/GenBank/DDBJ whole genome shotgun (WGS) entry which is preliminary data.</text>
</comment>
<reference evidence="2 3" key="1">
    <citation type="submission" date="2014-03" db="EMBL/GenBank/DDBJ databases">
        <title>Draft Genome of Photorhabdus temperata Meg1.</title>
        <authorList>
            <person name="Hurst S.G.IV."/>
            <person name="Morris K."/>
            <person name="Thomas K."/>
            <person name="Tisa L.S."/>
        </authorList>
    </citation>
    <scope>NUCLEOTIDE SEQUENCE [LARGE SCALE GENOMIC DNA]</scope>
    <source>
        <strain evidence="2 3">Meg1</strain>
    </source>
</reference>
<evidence type="ECO:0000259" key="1">
    <source>
        <dbReference type="Pfam" id="PF08808"/>
    </source>
</evidence>
<evidence type="ECO:0000313" key="3">
    <source>
        <dbReference type="Proteomes" id="UP000028002"/>
    </source>
</evidence>
<dbReference type="EMBL" id="JGVH01000040">
    <property type="protein sequence ID" value="KER02767.1"/>
    <property type="molecule type" value="Genomic_DNA"/>
</dbReference>
<gene>
    <name evidence="2" type="ORF">MEG1DRAFT_02496</name>
</gene>
<dbReference type="PATRIC" id="fig|1393735.3.peg.2555"/>
<protein>
    <submittedName>
        <fullName evidence="2">RES domain-containing protein</fullName>
    </submittedName>
</protein>